<dbReference type="STRING" id="4155.A0A022QK54"/>
<evidence type="ECO:0000313" key="2">
    <source>
        <dbReference type="Proteomes" id="UP000030748"/>
    </source>
</evidence>
<name>A0A022QK54_ERYGU</name>
<reference evidence="1 2" key="1">
    <citation type="journal article" date="2013" name="Proc. Natl. Acad. Sci. U.S.A.">
        <title>Fine-scale variation in meiotic recombination in Mimulus inferred from population shotgun sequencing.</title>
        <authorList>
            <person name="Hellsten U."/>
            <person name="Wright K.M."/>
            <person name="Jenkins J."/>
            <person name="Shu S."/>
            <person name="Yuan Y."/>
            <person name="Wessler S.R."/>
            <person name="Schmutz J."/>
            <person name="Willis J.H."/>
            <person name="Rokhsar D.S."/>
        </authorList>
    </citation>
    <scope>NUCLEOTIDE SEQUENCE [LARGE SCALE GENOMIC DNA]</scope>
    <source>
        <strain evidence="2">cv. DUN x IM62</strain>
    </source>
</reference>
<protein>
    <submittedName>
        <fullName evidence="1">Uncharacterized protein</fullName>
    </submittedName>
</protein>
<dbReference type="EMBL" id="KI631456">
    <property type="protein sequence ID" value="EYU27658.1"/>
    <property type="molecule type" value="Genomic_DNA"/>
</dbReference>
<dbReference type="PANTHER" id="PTHR47273">
    <property type="entry name" value="EXPRESSED PROTEIN"/>
    <property type="match status" value="1"/>
</dbReference>
<organism evidence="1 2">
    <name type="scientific">Erythranthe guttata</name>
    <name type="common">Yellow monkey flower</name>
    <name type="synonym">Mimulus guttatus</name>
    <dbReference type="NCBI Taxonomy" id="4155"/>
    <lineage>
        <taxon>Eukaryota</taxon>
        <taxon>Viridiplantae</taxon>
        <taxon>Streptophyta</taxon>
        <taxon>Embryophyta</taxon>
        <taxon>Tracheophyta</taxon>
        <taxon>Spermatophyta</taxon>
        <taxon>Magnoliopsida</taxon>
        <taxon>eudicotyledons</taxon>
        <taxon>Gunneridae</taxon>
        <taxon>Pentapetalae</taxon>
        <taxon>asterids</taxon>
        <taxon>lamiids</taxon>
        <taxon>Lamiales</taxon>
        <taxon>Phrymaceae</taxon>
        <taxon>Erythranthe</taxon>
    </lineage>
</organism>
<dbReference type="eggNOG" id="ENOG502S4G1">
    <property type="taxonomic scope" value="Eukaryota"/>
</dbReference>
<evidence type="ECO:0000313" key="1">
    <source>
        <dbReference type="EMBL" id="EYU27658.1"/>
    </source>
</evidence>
<proteinExistence type="predicted"/>
<accession>A0A022QK54</accession>
<gene>
    <name evidence="1" type="ORF">MIMGU_mgv1a025896mg</name>
</gene>
<dbReference type="AlphaFoldDB" id="A0A022QK54"/>
<sequence>MDFLGELSGREELVKWAGYGEEKLSTVVIGGKLLCHAGAAPNDKTSIQPYPISGIYIHKYGKKKGLKWAGRGSTDSSGEFQIDVPSHLHANPNLENICHVRVLRLPSSSAYRQSCTRNHGKKPIKLDSVGEGVRSYTTHNINLMMPRRSHT</sequence>
<dbReference type="Proteomes" id="UP000030748">
    <property type="component" value="Unassembled WGS sequence"/>
</dbReference>
<dbReference type="PANTHER" id="PTHR47273:SF6">
    <property type="entry name" value="POLLEN OLE E 1 ALLERGEN AND EXTENSIN FAMILY PROTEIN"/>
    <property type="match status" value="1"/>
</dbReference>
<keyword evidence="2" id="KW-1185">Reference proteome</keyword>